<dbReference type="InterPro" id="IPR050134">
    <property type="entry name" value="NAD-dep_sirtuin_deacylases"/>
</dbReference>
<sequence>MNPEAEALFDLIQESRYCIAFTGAGVSTLSGIRDFRGKNGLYQDLNAEKIFDIEVFREDPSFYYRATRDFIYNLDEKKPSVVHRVLATLEGRGLLKAVITQNIDLLHQKAGSKVVIEVHGSPQAHRCQSCGTTMDFANAAALVKAGALPRCGRCGGALKPDITFFGENLPSEALRKARDEASQADLMLVLGSSLLVYPAASLPHYTLDSGGDIVVVNDMPTHLDRRAKLKFNDLGPLFEYLESRLMDKNSA</sequence>
<feature type="domain" description="Deacetylase sirtuin-type" evidence="5">
    <location>
        <begin position="1"/>
        <end position="251"/>
    </location>
</feature>
<feature type="binding site" evidence="4">
    <location>
        <position position="130"/>
    </location>
    <ligand>
        <name>Zn(2+)</name>
        <dbReference type="ChEBI" id="CHEBI:29105"/>
    </ligand>
</feature>
<feature type="binding site" evidence="4">
    <location>
        <position position="151"/>
    </location>
    <ligand>
        <name>Zn(2+)</name>
        <dbReference type="ChEBI" id="CHEBI:29105"/>
    </ligand>
</feature>
<dbReference type="InterPro" id="IPR029035">
    <property type="entry name" value="DHS-like_NAD/FAD-binding_dom"/>
</dbReference>
<dbReference type="InterPro" id="IPR003000">
    <property type="entry name" value="Sirtuin"/>
</dbReference>
<organism evidence="6">
    <name type="scientific">uncultured Spirochaetota bacterium</name>
    <dbReference type="NCBI Taxonomy" id="460511"/>
    <lineage>
        <taxon>Bacteria</taxon>
        <taxon>Pseudomonadati</taxon>
        <taxon>Spirochaetota</taxon>
        <taxon>environmental samples</taxon>
    </lineage>
</organism>
<dbReference type="Pfam" id="PF02146">
    <property type="entry name" value="SIR2"/>
    <property type="match status" value="1"/>
</dbReference>
<dbReference type="Gene3D" id="3.30.1600.10">
    <property type="entry name" value="SIR2/SIRT2 'Small Domain"/>
    <property type="match status" value="1"/>
</dbReference>
<evidence type="ECO:0000256" key="4">
    <source>
        <dbReference type="PROSITE-ProRule" id="PRU00236"/>
    </source>
</evidence>
<keyword evidence="2" id="KW-0808">Transferase</keyword>
<dbReference type="PANTHER" id="PTHR11085:SF4">
    <property type="entry name" value="NAD-DEPENDENT PROTEIN DEACYLASE"/>
    <property type="match status" value="1"/>
</dbReference>
<dbReference type="GO" id="GO:0046872">
    <property type="term" value="F:metal ion binding"/>
    <property type="evidence" value="ECO:0007669"/>
    <property type="project" value="UniProtKB-KW"/>
</dbReference>
<gene>
    <name evidence="6" type="primary">cobB</name>
    <name evidence="6" type="ORF">TRIP_E230129</name>
</gene>
<proteinExistence type="predicted"/>
<dbReference type="GO" id="GO:0016787">
    <property type="term" value="F:hydrolase activity"/>
    <property type="evidence" value="ECO:0007669"/>
    <property type="project" value="UniProtKB-KW"/>
</dbReference>
<evidence type="ECO:0000256" key="2">
    <source>
        <dbReference type="ARBA" id="ARBA00022679"/>
    </source>
</evidence>
<dbReference type="Gene3D" id="3.40.50.1220">
    <property type="entry name" value="TPP-binding domain"/>
    <property type="match status" value="1"/>
</dbReference>
<dbReference type="NCBIfam" id="NF001753">
    <property type="entry name" value="PRK00481.1-3"/>
    <property type="match status" value="1"/>
</dbReference>
<evidence type="ECO:0000259" key="5">
    <source>
        <dbReference type="PROSITE" id="PS50305"/>
    </source>
</evidence>
<dbReference type="PROSITE" id="PS50305">
    <property type="entry name" value="SIRTUIN"/>
    <property type="match status" value="1"/>
</dbReference>
<reference evidence="6" key="1">
    <citation type="submission" date="2018-07" db="EMBL/GenBank/DDBJ databases">
        <authorList>
            <consortium name="Genoscope - CEA"/>
            <person name="William W."/>
        </authorList>
    </citation>
    <scope>NUCLEOTIDE SEQUENCE</scope>
    <source>
        <strain evidence="6">IK1</strain>
    </source>
</reference>
<protein>
    <recommendedName>
        <fullName evidence="1">protein acetyllysine N-acetyltransferase</fullName>
        <ecNumber evidence="1">2.3.1.286</ecNumber>
    </recommendedName>
</protein>
<keyword evidence="4" id="KW-0862">Zinc</keyword>
<name>A0A652ZVZ1_9SPIR</name>
<accession>A0A652ZVZ1</accession>
<dbReference type="AlphaFoldDB" id="A0A652ZVZ1"/>
<dbReference type="InterPro" id="IPR026591">
    <property type="entry name" value="Sirtuin_cat_small_dom_sf"/>
</dbReference>
<dbReference type="PANTHER" id="PTHR11085">
    <property type="entry name" value="NAD-DEPENDENT PROTEIN DEACYLASE SIRTUIN-5, MITOCHONDRIAL-RELATED"/>
    <property type="match status" value="1"/>
</dbReference>
<feature type="active site" description="Proton acceptor" evidence="4">
    <location>
        <position position="119"/>
    </location>
</feature>
<evidence type="ECO:0000313" key="6">
    <source>
        <dbReference type="EMBL" id="VBB39946.1"/>
    </source>
</evidence>
<keyword evidence="3" id="KW-0520">NAD</keyword>
<dbReference type="EC" id="2.3.1.286" evidence="1"/>
<dbReference type="InterPro" id="IPR026590">
    <property type="entry name" value="Ssirtuin_cat_dom"/>
</dbReference>
<dbReference type="GO" id="GO:0070403">
    <property type="term" value="F:NAD+ binding"/>
    <property type="evidence" value="ECO:0007669"/>
    <property type="project" value="InterPro"/>
</dbReference>
<feature type="binding site" evidence="4">
    <location>
        <position position="127"/>
    </location>
    <ligand>
        <name>Zn(2+)</name>
        <dbReference type="ChEBI" id="CHEBI:29105"/>
    </ligand>
</feature>
<evidence type="ECO:0000256" key="3">
    <source>
        <dbReference type="ARBA" id="ARBA00023027"/>
    </source>
</evidence>
<keyword evidence="6" id="KW-0378">Hydrolase</keyword>
<dbReference type="EMBL" id="UPXP01000016">
    <property type="protein sequence ID" value="VBB39946.1"/>
    <property type="molecule type" value="Genomic_DNA"/>
</dbReference>
<dbReference type="GO" id="GO:0017136">
    <property type="term" value="F:histone deacetylase activity, NAD-dependent"/>
    <property type="evidence" value="ECO:0007669"/>
    <property type="project" value="TreeGrafter"/>
</dbReference>
<feature type="binding site" evidence="4">
    <location>
        <position position="154"/>
    </location>
    <ligand>
        <name>Zn(2+)</name>
        <dbReference type="ChEBI" id="CHEBI:29105"/>
    </ligand>
</feature>
<keyword evidence="4" id="KW-0479">Metal-binding</keyword>
<dbReference type="SUPFAM" id="SSF52467">
    <property type="entry name" value="DHS-like NAD/FAD-binding domain"/>
    <property type="match status" value="1"/>
</dbReference>
<evidence type="ECO:0000256" key="1">
    <source>
        <dbReference type="ARBA" id="ARBA00012928"/>
    </source>
</evidence>